<dbReference type="RefSeq" id="WP_344504600.1">
    <property type="nucleotide sequence ID" value="NZ_BAAAQD010000010.1"/>
</dbReference>
<feature type="region of interest" description="Disordered" evidence="9">
    <location>
        <begin position="368"/>
        <end position="440"/>
    </location>
</feature>
<keyword evidence="8" id="KW-0902">Two-component regulatory system</keyword>
<dbReference type="Gene3D" id="3.30.565.10">
    <property type="entry name" value="Histidine kinase-like ATPase, C-terminal domain"/>
    <property type="match status" value="1"/>
</dbReference>
<keyword evidence="13" id="KW-1185">Reference proteome</keyword>
<evidence type="ECO:0000313" key="12">
    <source>
        <dbReference type="EMBL" id="GAA1527728.1"/>
    </source>
</evidence>
<dbReference type="Pfam" id="PF02518">
    <property type="entry name" value="HATPase_c"/>
    <property type="match status" value="1"/>
</dbReference>
<dbReference type="EC" id="2.7.13.3" evidence="2"/>
<comment type="catalytic activity">
    <reaction evidence="1">
        <text>ATP + protein L-histidine = ADP + protein N-phospho-L-histidine.</text>
        <dbReference type="EC" id="2.7.13.3"/>
    </reaction>
</comment>
<dbReference type="InterPro" id="IPR003594">
    <property type="entry name" value="HATPase_dom"/>
</dbReference>
<dbReference type="EMBL" id="BAAAQD010000010">
    <property type="protein sequence ID" value="GAA1527728.1"/>
    <property type="molecule type" value="Genomic_DNA"/>
</dbReference>
<dbReference type="PANTHER" id="PTHR24421:SF10">
    <property type="entry name" value="NITRATE_NITRITE SENSOR PROTEIN NARQ"/>
    <property type="match status" value="1"/>
</dbReference>
<evidence type="ECO:0000256" key="4">
    <source>
        <dbReference type="ARBA" id="ARBA00022679"/>
    </source>
</evidence>
<feature type="compositionally biased region" description="Low complexity" evidence="9">
    <location>
        <begin position="397"/>
        <end position="424"/>
    </location>
</feature>
<feature type="transmembrane region" description="Helical" evidence="10">
    <location>
        <begin position="131"/>
        <end position="149"/>
    </location>
</feature>
<feature type="transmembrane region" description="Helical" evidence="10">
    <location>
        <begin position="36"/>
        <end position="53"/>
    </location>
</feature>
<evidence type="ECO:0000256" key="1">
    <source>
        <dbReference type="ARBA" id="ARBA00000085"/>
    </source>
</evidence>
<dbReference type="Pfam" id="PF23539">
    <property type="entry name" value="DUF7134"/>
    <property type="match status" value="1"/>
</dbReference>
<sequence length="546" mass="56528">MDDVWNGEHLRRIRTWLFDGGLAGSVLYVTVMERGLEPPVVAIGLVMAVAMLARRRYPLVVACIVYTAAPLHLLFDDAMRLYDMAVLMSMFAVVKYRRQLFWGILAGVGAGIGVVIGAAVEARRTDNFGTITWIIGTLTIAVWFSAYGVRTRLLYVASLEERAATLERERDHLARLAAADERAAIARELHDVVAHSLSVMIVQADGAGYTLDPSASRARHALDTIAATGRDALEDMRRVVSVLRGATPGAGDVSRRRVGLAELDRLVERAGLRVELETVGTPAGLSVAEELTAYRIVQESLTNTLRHAGPDAKVTLRLEYAPEHIVIEATDDGGGRLPAAAKGSGGHGLIGMRERVALHGGTVSAGPRFDGGWTVTATIPRTPPPAVPQSEPPTPPAGAADGDSAPAADAPATAARAAGTAGDTARADGRQADAARTDEAGTDVVRADGVAVDAARADGAGAMRADWVEADAVRVDGIVVDAARADGAGSDAGRADEVGMGVVGDGHRGDGRGGRQGRGGGLGVLKVGAVGGGGAVGMVAGGGWGR</sequence>
<feature type="compositionally biased region" description="Basic and acidic residues" evidence="9">
    <location>
        <begin position="425"/>
        <end position="439"/>
    </location>
</feature>
<dbReference type="CDD" id="cd16917">
    <property type="entry name" value="HATPase_UhpB-NarQ-NarX-like"/>
    <property type="match status" value="1"/>
</dbReference>
<feature type="compositionally biased region" description="Pro residues" evidence="9">
    <location>
        <begin position="381"/>
        <end position="396"/>
    </location>
</feature>
<keyword evidence="4" id="KW-0808">Transferase</keyword>
<protein>
    <recommendedName>
        <fullName evidence="2">histidine kinase</fullName>
        <ecNumber evidence="2">2.7.13.3</ecNumber>
    </recommendedName>
</protein>
<dbReference type="InterPro" id="IPR055558">
    <property type="entry name" value="DUF7134"/>
</dbReference>
<feature type="transmembrane region" description="Helical" evidence="10">
    <location>
        <begin position="100"/>
        <end position="119"/>
    </location>
</feature>
<evidence type="ECO:0000256" key="2">
    <source>
        <dbReference type="ARBA" id="ARBA00012438"/>
    </source>
</evidence>
<dbReference type="SMART" id="SM00387">
    <property type="entry name" value="HATPase_c"/>
    <property type="match status" value="1"/>
</dbReference>
<accession>A0ABP4LQJ8</accession>
<keyword evidence="3" id="KW-0597">Phosphoprotein</keyword>
<name>A0ABP4LQJ8_9ACTN</name>
<keyword evidence="7" id="KW-0067">ATP-binding</keyword>
<evidence type="ECO:0000259" key="11">
    <source>
        <dbReference type="SMART" id="SM00387"/>
    </source>
</evidence>
<keyword evidence="6" id="KW-0418">Kinase</keyword>
<dbReference type="PANTHER" id="PTHR24421">
    <property type="entry name" value="NITRATE/NITRITE SENSOR PROTEIN NARX-RELATED"/>
    <property type="match status" value="1"/>
</dbReference>
<evidence type="ECO:0000256" key="8">
    <source>
        <dbReference type="ARBA" id="ARBA00023012"/>
    </source>
</evidence>
<gene>
    <name evidence="12" type="ORF">GCM10009827_051010</name>
</gene>
<dbReference type="InterPro" id="IPR050482">
    <property type="entry name" value="Sensor_HK_TwoCompSys"/>
</dbReference>
<dbReference type="InterPro" id="IPR011712">
    <property type="entry name" value="Sig_transdc_His_kin_sub3_dim/P"/>
</dbReference>
<proteinExistence type="predicted"/>
<comment type="caution">
    <text evidence="12">The sequence shown here is derived from an EMBL/GenBank/DDBJ whole genome shotgun (WGS) entry which is preliminary data.</text>
</comment>
<evidence type="ECO:0000313" key="13">
    <source>
        <dbReference type="Proteomes" id="UP001501470"/>
    </source>
</evidence>
<keyword evidence="10" id="KW-0812">Transmembrane</keyword>
<feature type="domain" description="Histidine kinase/HSP90-like ATPase" evidence="11">
    <location>
        <begin position="288"/>
        <end position="383"/>
    </location>
</feature>
<dbReference type="InterPro" id="IPR036890">
    <property type="entry name" value="HATPase_C_sf"/>
</dbReference>
<feature type="transmembrane region" description="Helical" evidence="10">
    <location>
        <begin position="59"/>
        <end position="79"/>
    </location>
</feature>
<evidence type="ECO:0000256" key="5">
    <source>
        <dbReference type="ARBA" id="ARBA00022741"/>
    </source>
</evidence>
<keyword evidence="10" id="KW-1133">Transmembrane helix</keyword>
<keyword evidence="10" id="KW-0472">Membrane</keyword>
<dbReference type="Pfam" id="PF07730">
    <property type="entry name" value="HisKA_3"/>
    <property type="match status" value="1"/>
</dbReference>
<dbReference type="Proteomes" id="UP001501470">
    <property type="component" value="Unassembled WGS sequence"/>
</dbReference>
<evidence type="ECO:0000256" key="3">
    <source>
        <dbReference type="ARBA" id="ARBA00022553"/>
    </source>
</evidence>
<feature type="transmembrane region" description="Helical" evidence="10">
    <location>
        <begin position="13"/>
        <end position="31"/>
    </location>
</feature>
<reference evidence="13" key="1">
    <citation type="journal article" date="2019" name="Int. J. Syst. Evol. Microbiol.">
        <title>The Global Catalogue of Microorganisms (GCM) 10K type strain sequencing project: providing services to taxonomists for standard genome sequencing and annotation.</title>
        <authorList>
            <consortium name="The Broad Institute Genomics Platform"/>
            <consortium name="The Broad Institute Genome Sequencing Center for Infectious Disease"/>
            <person name="Wu L."/>
            <person name="Ma J."/>
        </authorList>
    </citation>
    <scope>NUCLEOTIDE SEQUENCE [LARGE SCALE GENOMIC DNA]</scope>
    <source>
        <strain evidence="13">JCM 15933</strain>
    </source>
</reference>
<organism evidence="12 13">
    <name type="scientific">Dactylosporangium maewongense</name>
    <dbReference type="NCBI Taxonomy" id="634393"/>
    <lineage>
        <taxon>Bacteria</taxon>
        <taxon>Bacillati</taxon>
        <taxon>Actinomycetota</taxon>
        <taxon>Actinomycetes</taxon>
        <taxon>Micromonosporales</taxon>
        <taxon>Micromonosporaceae</taxon>
        <taxon>Dactylosporangium</taxon>
    </lineage>
</organism>
<evidence type="ECO:0000256" key="10">
    <source>
        <dbReference type="SAM" id="Phobius"/>
    </source>
</evidence>
<feature type="region of interest" description="Disordered" evidence="9">
    <location>
        <begin position="488"/>
        <end position="518"/>
    </location>
</feature>
<keyword evidence="5" id="KW-0547">Nucleotide-binding</keyword>
<evidence type="ECO:0000256" key="6">
    <source>
        <dbReference type="ARBA" id="ARBA00022777"/>
    </source>
</evidence>
<dbReference type="Gene3D" id="1.20.5.1930">
    <property type="match status" value="1"/>
</dbReference>
<evidence type="ECO:0000256" key="7">
    <source>
        <dbReference type="ARBA" id="ARBA00022840"/>
    </source>
</evidence>
<evidence type="ECO:0000256" key="9">
    <source>
        <dbReference type="SAM" id="MobiDB-lite"/>
    </source>
</evidence>
<dbReference type="SUPFAM" id="SSF55874">
    <property type="entry name" value="ATPase domain of HSP90 chaperone/DNA topoisomerase II/histidine kinase"/>
    <property type="match status" value="1"/>
</dbReference>